<protein>
    <recommendedName>
        <fullName evidence="1">Up-regulated in Daf-2 domain-containing protein</fullName>
    </recommendedName>
</protein>
<sequence length="191" mass="21441">MPDHRWAWVTIRNNTNQPIYGVTVAHKYSDVYKNGKAWDVIEPNSSKDKEFWVDYNTGFLTTGKDWWKITWVLGDGKTFSYSNPENFRGIFDLFDKVLNTYVTTLASLAKGFASALQTGQFTDVAKGIQEAAEGVLKSLLDQEGTVGFKQHMLESEDEKEVTEIIINGDGTIEFKSKSGNSSTVYKSETVA</sequence>
<evidence type="ECO:0000259" key="1">
    <source>
        <dbReference type="Pfam" id="PF18457"/>
    </source>
</evidence>
<dbReference type="EMBL" id="JBFTWV010000169">
    <property type="protein sequence ID" value="KAL2784720.1"/>
    <property type="molecule type" value="Genomic_DNA"/>
</dbReference>
<keyword evidence="3" id="KW-1185">Reference proteome</keyword>
<proteinExistence type="predicted"/>
<dbReference type="PANTHER" id="PTHR31557">
    <property type="entry name" value="5C820-RELATED-RELATED"/>
    <property type="match status" value="1"/>
</dbReference>
<dbReference type="InterPro" id="IPR041157">
    <property type="entry name" value="PUD1/2"/>
</dbReference>
<evidence type="ECO:0000313" key="3">
    <source>
        <dbReference type="Proteomes" id="UP001610563"/>
    </source>
</evidence>
<dbReference type="Proteomes" id="UP001610563">
    <property type="component" value="Unassembled WGS sequence"/>
</dbReference>
<accession>A0ABR4FN91</accession>
<dbReference type="Gene3D" id="2.60.40.3820">
    <property type="match status" value="2"/>
</dbReference>
<feature type="domain" description="Up-regulated in Daf-2" evidence="1">
    <location>
        <begin position="4"/>
        <end position="185"/>
    </location>
</feature>
<comment type="caution">
    <text evidence="2">The sequence shown here is derived from an EMBL/GenBank/DDBJ whole genome shotgun (WGS) entry which is preliminary data.</text>
</comment>
<gene>
    <name evidence="2" type="ORF">BJX66DRAFT_316289</name>
</gene>
<name>A0ABR4FN91_9EURO</name>
<reference evidence="2 3" key="1">
    <citation type="submission" date="2024-07" db="EMBL/GenBank/DDBJ databases">
        <title>Section-level genome sequencing and comparative genomics of Aspergillus sections Usti and Cavernicolus.</title>
        <authorList>
            <consortium name="Lawrence Berkeley National Laboratory"/>
            <person name="Nybo J.L."/>
            <person name="Vesth T.C."/>
            <person name="Theobald S."/>
            <person name="Frisvad J.C."/>
            <person name="Larsen T.O."/>
            <person name="Kjaerboelling I."/>
            <person name="Rothschild-Mancinelli K."/>
            <person name="Lyhne E.K."/>
            <person name="Kogle M.E."/>
            <person name="Barry K."/>
            <person name="Clum A."/>
            <person name="Na H."/>
            <person name="Ledsgaard L."/>
            <person name="Lin J."/>
            <person name="Lipzen A."/>
            <person name="Kuo A."/>
            <person name="Riley R."/>
            <person name="Mondo S."/>
            <person name="Labutti K."/>
            <person name="Haridas S."/>
            <person name="Pangalinan J."/>
            <person name="Salamov A.A."/>
            <person name="Simmons B.A."/>
            <person name="Magnuson J.K."/>
            <person name="Chen J."/>
            <person name="Drula E."/>
            <person name="Henrissat B."/>
            <person name="Wiebenga A."/>
            <person name="Lubbers R.J."/>
            <person name="Gomes A.C."/>
            <person name="Makela M.R."/>
            <person name="Stajich J."/>
            <person name="Grigoriev I.V."/>
            <person name="Mortensen U.H."/>
            <person name="De Vries R.P."/>
            <person name="Baker S.E."/>
            <person name="Andersen M.R."/>
        </authorList>
    </citation>
    <scope>NUCLEOTIDE SEQUENCE [LARGE SCALE GENOMIC DNA]</scope>
    <source>
        <strain evidence="2 3">CBS 209.92</strain>
    </source>
</reference>
<dbReference type="Pfam" id="PF18457">
    <property type="entry name" value="PUD1_2"/>
    <property type="match status" value="1"/>
</dbReference>
<evidence type="ECO:0000313" key="2">
    <source>
        <dbReference type="EMBL" id="KAL2784720.1"/>
    </source>
</evidence>
<dbReference type="PANTHER" id="PTHR31557:SF1">
    <property type="entry name" value="UP-REGULATED IN DAF-2 DOMAIN-CONTAINING PROTEIN"/>
    <property type="match status" value="1"/>
</dbReference>
<organism evidence="2 3">
    <name type="scientific">Aspergillus keveii</name>
    <dbReference type="NCBI Taxonomy" id="714993"/>
    <lineage>
        <taxon>Eukaryota</taxon>
        <taxon>Fungi</taxon>
        <taxon>Dikarya</taxon>
        <taxon>Ascomycota</taxon>
        <taxon>Pezizomycotina</taxon>
        <taxon>Eurotiomycetes</taxon>
        <taxon>Eurotiomycetidae</taxon>
        <taxon>Eurotiales</taxon>
        <taxon>Aspergillaceae</taxon>
        <taxon>Aspergillus</taxon>
        <taxon>Aspergillus subgen. Nidulantes</taxon>
    </lineage>
</organism>